<name>A0AAN9SJ83_PSOTE</name>
<evidence type="ECO:0000313" key="2">
    <source>
        <dbReference type="Proteomes" id="UP001386955"/>
    </source>
</evidence>
<dbReference type="Proteomes" id="UP001386955">
    <property type="component" value="Unassembled WGS sequence"/>
</dbReference>
<dbReference type="AlphaFoldDB" id="A0AAN9SJ83"/>
<evidence type="ECO:0000313" key="1">
    <source>
        <dbReference type="EMBL" id="KAK7395138.1"/>
    </source>
</evidence>
<gene>
    <name evidence="1" type="ORF">VNO78_15682</name>
</gene>
<proteinExistence type="predicted"/>
<reference evidence="1 2" key="1">
    <citation type="submission" date="2024-01" db="EMBL/GenBank/DDBJ databases">
        <title>The genomes of 5 underutilized Papilionoideae crops provide insights into root nodulation and disease resistanc.</title>
        <authorList>
            <person name="Jiang F."/>
        </authorList>
    </citation>
    <scope>NUCLEOTIDE SEQUENCE [LARGE SCALE GENOMIC DNA]</scope>
    <source>
        <strain evidence="1">DUOXIRENSHENG_FW03</strain>
        <tissue evidence="1">Leaves</tissue>
    </source>
</reference>
<organism evidence="1 2">
    <name type="scientific">Psophocarpus tetragonolobus</name>
    <name type="common">Winged bean</name>
    <name type="synonym">Dolichos tetragonolobus</name>
    <dbReference type="NCBI Taxonomy" id="3891"/>
    <lineage>
        <taxon>Eukaryota</taxon>
        <taxon>Viridiplantae</taxon>
        <taxon>Streptophyta</taxon>
        <taxon>Embryophyta</taxon>
        <taxon>Tracheophyta</taxon>
        <taxon>Spermatophyta</taxon>
        <taxon>Magnoliopsida</taxon>
        <taxon>eudicotyledons</taxon>
        <taxon>Gunneridae</taxon>
        <taxon>Pentapetalae</taxon>
        <taxon>rosids</taxon>
        <taxon>fabids</taxon>
        <taxon>Fabales</taxon>
        <taxon>Fabaceae</taxon>
        <taxon>Papilionoideae</taxon>
        <taxon>50 kb inversion clade</taxon>
        <taxon>NPAAA clade</taxon>
        <taxon>indigoferoid/millettioid clade</taxon>
        <taxon>Phaseoleae</taxon>
        <taxon>Psophocarpus</taxon>
    </lineage>
</organism>
<comment type="caution">
    <text evidence="1">The sequence shown here is derived from an EMBL/GenBank/DDBJ whole genome shotgun (WGS) entry which is preliminary data.</text>
</comment>
<accession>A0AAN9SJ83</accession>
<protein>
    <submittedName>
        <fullName evidence="1">Uncharacterized protein</fullName>
    </submittedName>
</protein>
<sequence length="143" mass="15989">MVSLSPFLAGYSSWWWLLTETEEHILSAELFQIIDIFTLFLENSSKEIVLTLLLIVHTPRPVTHVKWDLHAADTFQFLHASMETMPTPIFTDSATLKGSNSENVVKKDQHEEMEIVLLRLGGGGHMVVAGSNVPFKVEIGGVK</sequence>
<keyword evidence="2" id="KW-1185">Reference proteome</keyword>
<dbReference type="EMBL" id="JAYMYS010000004">
    <property type="protein sequence ID" value="KAK7395138.1"/>
    <property type="molecule type" value="Genomic_DNA"/>
</dbReference>